<protein>
    <recommendedName>
        <fullName evidence="6">tRNA-guanine(15) transglycosylase-like domain-containing protein</fullName>
    </recommendedName>
</protein>
<reference evidence="7" key="1">
    <citation type="submission" date="2015-08" db="EMBL/GenBank/DDBJ databases">
        <authorList>
            <person name="Babu N.S."/>
            <person name="Beckwith C.J."/>
            <person name="Beseler K.G."/>
            <person name="Brison A."/>
            <person name="Carone J.V."/>
            <person name="Caskin T.P."/>
            <person name="Diamond M."/>
            <person name="Durham M.E."/>
            <person name="Foxe J.M."/>
            <person name="Go M."/>
            <person name="Henderson B.A."/>
            <person name="Jones I.B."/>
            <person name="McGettigan J.A."/>
            <person name="Micheletti S.J."/>
            <person name="Nasrallah M.E."/>
            <person name="Ortiz D."/>
            <person name="Piller C.R."/>
            <person name="Privatt S.R."/>
            <person name="Schneider S.L."/>
            <person name="Sharp S."/>
            <person name="Smith T.C."/>
            <person name="Stanton J.D."/>
            <person name="Ullery H.E."/>
            <person name="Wilson R.J."/>
            <person name="Serrano M.G."/>
            <person name="Buck G."/>
            <person name="Lee V."/>
            <person name="Wang Y."/>
            <person name="Carvalho R."/>
            <person name="Voegtly L."/>
            <person name="Shi R."/>
            <person name="Duckworth R."/>
            <person name="Johnson A."/>
            <person name="Loviza R."/>
            <person name="Walstead R."/>
            <person name="Shah Z."/>
            <person name="Kiflezghi M."/>
            <person name="Wade K."/>
            <person name="Ball S.L."/>
            <person name="Bradley K.W."/>
            <person name="Asai D.J."/>
            <person name="Bowman C.A."/>
            <person name="Russell D.A."/>
            <person name="Pope W.H."/>
            <person name="Jacobs-Sera D."/>
            <person name="Hendrix R.W."/>
            <person name="Hatfull G.F."/>
        </authorList>
    </citation>
    <scope>NUCLEOTIDE SEQUENCE</scope>
</reference>
<evidence type="ECO:0000256" key="3">
    <source>
        <dbReference type="ARBA" id="ARBA00022694"/>
    </source>
</evidence>
<dbReference type="AlphaFoldDB" id="A0A1D1ZYL4"/>
<evidence type="ECO:0000313" key="7">
    <source>
        <dbReference type="EMBL" id="JAT71783.1"/>
    </source>
</evidence>
<dbReference type="GO" id="GO:0046872">
    <property type="term" value="F:metal ion binding"/>
    <property type="evidence" value="ECO:0007669"/>
    <property type="project" value="UniProtKB-KW"/>
</dbReference>
<dbReference type="NCBIfam" id="TIGR00449">
    <property type="entry name" value="tgt_general"/>
    <property type="match status" value="1"/>
</dbReference>
<keyword evidence="2" id="KW-0808">Transferase</keyword>
<evidence type="ECO:0000256" key="2">
    <source>
        <dbReference type="ARBA" id="ARBA00022679"/>
    </source>
</evidence>
<name>A0A1D1ZYL4_AUXPR</name>
<organism evidence="7">
    <name type="scientific">Auxenochlorella protothecoides</name>
    <name type="common">Green microalga</name>
    <name type="synonym">Chlorella protothecoides</name>
    <dbReference type="NCBI Taxonomy" id="3075"/>
    <lineage>
        <taxon>Eukaryota</taxon>
        <taxon>Viridiplantae</taxon>
        <taxon>Chlorophyta</taxon>
        <taxon>core chlorophytes</taxon>
        <taxon>Trebouxiophyceae</taxon>
        <taxon>Chlorellales</taxon>
        <taxon>Chlorellaceae</taxon>
        <taxon>Auxenochlorella</taxon>
    </lineage>
</organism>
<dbReference type="EMBL" id="GDKF01006839">
    <property type="protein sequence ID" value="JAT71783.1"/>
    <property type="molecule type" value="Transcribed_RNA"/>
</dbReference>
<feature type="non-terminal residue" evidence="7">
    <location>
        <position position="1"/>
    </location>
</feature>
<dbReference type="Gene3D" id="3.20.20.105">
    <property type="entry name" value="Queuine tRNA-ribosyltransferase-like"/>
    <property type="match status" value="1"/>
</dbReference>
<evidence type="ECO:0000259" key="6">
    <source>
        <dbReference type="Pfam" id="PF01702"/>
    </source>
</evidence>
<accession>A0A1D1ZYL4</accession>
<evidence type="ECO:0000256" key="5">
    <source>
        <dbReference type="SAM" id="MobiDB-lite"/>
    </source>
</evidence>
<feature type="region of interest" description="Disordered" evidence="5">
    <location>
        <begin position="78"/>
        <end position="139"/>
    </location>
</feature>
<keyword evidence="3" id="KW-0819">tRNA processing</keyword>
<dbReference type="PANTHER" id="PTHR43468:SF1">
    <property type="entry name" value="TRNA-GUANOSINE(34) QUEUINE TRANSGLYCOSYLASE"/>
    <property type="match status" value="1"/>
</dbReference>
<keyword evidence="1" id="KW-0328">Glycosyltransferase</keyword>
<dbReference type="InterPro" id="IPR002616">
    <property type="entry name" value="tRNA_ribo_trans-like"/>
</dbReference>
<dbReference type="InterPro" id="IPR004803">
    <property type="entry name" value="TGT"/>
</dbReference>
<dbReference type="InterPro" id="IPR036511">
    <property type="entry name" value="TGT-like_sf"/>
</dbReference>
<evidence type="ECO:0000256" key="4">
    <source>
        <dbReference type="ARBA" id="ARBA00022723"/>
    </source>
</evidence>
<sequence length="525" mass="57624">VVQCITRNDHIASHVLVLQLRFEPPSGAGVFPTTWPWMLGRLLVQLPGCPSCLATYRLAPCSNVLRCRPYLPKTRGMAADKEEAMPSGQTVDGDGFVSHGNGFTDSTAQALPAKKKRKRKEKPPPLPPPPLPDPSSFPPYKPSPHFRFELIHQSKKSAARVGRIHTPHGVIDTPGFVAVGTNAALKAVDGAWADAEGLQLMFCNTYHLLLHPGPEVVAGAGGLHAFMGRRDRPLITDSGGFQVFSLAYGTVHEEVNELKRSQGPSKHKTGNLMKGVTEEGVRFCSYRDGSHMLLTPESSVEAQKAFGADIILPLDELPPYHIADADLEASLGRSHRWMARSLRTHLADPRRQAMYGIVHGGMSIDLRRRSVEYLSALPFDGFAVGGSMGKDREDMVGLLRQVMPMMPRDKPCHILGIADPATLPQLVPFGCDTFDSCYPTRAGRHGTMLTPMGNVRVISGKFKNAHHPPVEGCTCYTCKTHTLAYLHHLKKANEPLMSTLLTIHNIHFMCTLMSDLRQQILADEI</sequence>
<dbReference type="NCBIfam" id="TIGR00430">
    <property type="entry name" value="Q_tRNA_tgt"/>
    <property type="match status" value="1"/>
</dbReference>
<evidence type="ECO:0000256" key="1">
    <source>
        <dbReference type="ARBA" id="ARBA00022676"/>
    </source>
</evidence>
<dbReference type="GO" id="GO:0006400">
    <property type="term" value="P:tRNA modification"/>
    <property type="evidence" value="ECO:0007669"/>
    <property type="project" value="InterPro"/>
</dbReference>
<feature type="domain" description="tRNA-guanine(15) transglycosylase-like" evidence="6">
    <location>
        <begin position="158"/>
        <end position="524"/>
    </location>
</feature>
<keyword evidence="4" id="KW-0479">Metal-binding</keyword>
<dbReference type="Pfam" id="PF01702">
    <property type="entry name" value="TGT"/>
    <property type="match status" value="1"/>
</dbReference>
<gene>
    <name evidence="7" type="ORF">g.10145</name>
</gene>
<proteinExistence type="predicted"/>
<dbReference type="PANTHER" id="PTHR43468">
    <property type="match status" value="1"/>
</dbReference>
<dbReference type="GO" id="GO:0008479">
    <property type="term" value="F:tRNA-guanosine(34) queuine transglycosylase activity"/>
    <property type="evidence" value="ECO:0007669"/>
    <property type="project" value="InterPro"/>
</dbReference>
<dbReference type="SUPFAM" id="SSF51713">
    <property type="entry name" value="tRNA-guanine transglycosylase"/>
    <property type="match status" value="1"/>
</dbReference>
<feature type="compositionally biased region" description="Pro residues" evidence="5">
    <location>
        <begin position="124"/>
        <end position="139"/>
    </location>
</feature>